<proteinExistence type="predicted"/>
<dbReference type="SUPFAM" id="SSF81296">
    <property type="entry name" value="E set domains"/>
    <property type="match status" value="1"/>
</dbReference>
<dbReference type="CDD" id="cd02851">
    <property type="entry name" value="E_set_GO_C"/>
    <property type="match status" value="1"/>
</dbReference>
<evidence type="ECO:0000256" key="1">
    <source>
        <dbReference type="ARBA" id="ARBA00022729"/>
    </source>
</evidence>
<dbReference type="PANTHER" id="PTHR32208">
    <property type="entry name" value="SECRETED PROTEIN-RELATED"/>
    <property type="match status" value="1"/>
</dbReference>
<evidence type="ECO:0000259" key="4">
    <source>
        <dbReference type="Pfam" id="PF09118"/>
    </source>
</evidence>
<accession>A0ABR4N1T3</accession>
<dbReference type="Pfam" id="PF07250">
    <property type="entry name" value="Glyoxal_oxid_N"/>
    <property type="match status" value="1"/>
</dbReference>
<organism evidence="5 6">
    <name type="scientific">Polyrhizophydium stewartii</name>
    <dbReference type="NCBI Taxonomy" id="2732419"/>
    <lineage>
        <taxon>Eukaryota</taxon>
        <taxon>Fungi</taxon>
        <taxon>Fungi incertae sedis</taxon>
        <taxon>Chytridiomycota</taxon>
        <taxon>Chytridiomycota incertae sedis</taxon>
        <taxon>Chytridiomycetes</taxon>
        <taxon>Rhizophydiales</taxon>
        <taxon>Rhizophydiales incertae sedis</taxon>
        <taxon>Polyrhizophydium</taxon>
    </lineage>
</organism>
<evidence type="ECO:0000259" key="3">
    <source>
        <dbReference type="Pfam" id="PF07250"/>
    </source>
</evidence>
<feature type="domain" description="Galactose oxidase-like Early set" evidence="4">
    <location>
        <begin position="460"/>
        <end position="554"/>
    </location>
</feature>
<dbReference type="Proteomes" id="UP001527925">
    <property type="component" value="Unassembled WGS sequence"/>
</dbReference>
<dbReference type="InterPro" id="IPR015202">
    <property type="entry name" value="GO-like_E_set"/>
</dbReference>
<dbReference type="PANTHER" id="PTHR32208:SF21">
    <property type="entry name" value="LOW QUALITY PROTEIN: ALDEHYDE OXIDASE GLOX-LIKE"/>
    <property type="match status" value="1"/>
</dbReference>
<name>A0ABR4N1T3_9FUNG</name>
<dbReference type="EMBL" id="JADGIZ020000045">
    <property type="protein sequence ID" value="KAL2913491.1"/>
    <property type="molecule type" value="Genomic_DNA"/>
</dbReference>
<dbReference type="Gene3D" id="2.130.10.80">
    <property type="entry name" value="Galactose oxidase/kelch, beta-propeller"/>
    <property type="match status" value="1"/>
</dbReference>
<comment type="caution">
    <text evidence="5">The sequence shown here is derived from an EMBL/GenBank/DDBJ whole genome shotgun (WGS) entry which is preliminary data.</text>
</comment>
<reference evidence="5 6" key="1">
    <citation type="submission" date="2023-09" db="EMBL/GenBank/DDBJ databases">
        <title>Pangenome analysis of Batrachochytrium dendrobatidis and related Chytrids.</title>
        <authorList>
            <person name="Yacoub M.N."/>
            <person name="Stajich J.E."/>
            <person name="James T.Y."/>
        </authorList>
    </citation>
    <scope>NUCLEOTIDE SEQUENCE [LARGE SCALE GENOMIC DNA]</scope>
    <source>
        <strain evidence="5 6">JEL0888</strain>
    </source>
</reference>
<dbReference type="Gene3D" id="2.60.40.10">
    <property type="entry name" value="Immunoglobulins"/>
    <property type="match status" value="1"/>
</dbReference>
<dbReference type="InterPro" id="IPR013783">
    <property type="entry name" value="Ig-like_fold"/>
</dbReference>
<evidence type="ECO:0008006" key="7">
    <source>
        <dbReference type="Google" id="ProtNLM"/>
    </source>
</evidence>
<sequence>MLAAATALVFAASLAAAADVGVWTPAGSSGVVCIHTALLPNSRLICNERPHQNMYPANANTGGLVSAEIDLLNGADVNGFGSWTAKFTPREVATDPLCAGHSLLANGSWFQAGGDPYGANNGQNPPDGRKSRRIYNPCPVGAAADCVGSWTTLPDMTTQRWYPTVATLADGSVIIIGGTTDAINFGQLADINNPTYEYWPSKAGDPRHLDILSWAFPNMLYPMVFVMPSEHVFLFVSNKTVIIDPKTDNLIYTVPDMPVMDHAPWIYPHIPTMTVLPMTIKNNFKFTLQICGGSRQTTIDASPMCWQISPEDASPQWTRIDDMPRGRLMIDSVIMPDGKILYLNGGSWGVAGGDPGEAGSAGGPIMAPDLFDPEAPSGSQWSTLASASNYRMYHSGALLLETGHIVTFGSDINNQDDAVNKKADCMPQVQQFNAGCQDPFNTNIERFAPPYLQRAERNGRPVISKAPDTTTHNSTFIVELSTAASNVARVTFIRQASTTHQTNTDQRFIELNILGRSDKALLVQAPDLAGRAPPGRWFLFVLDKDGVPSVSKTVFLQLGAATQVPAGTNGITSSKNAAKAASSFSGISSLITAFAAAVSAFAF</sequence>
<dbReference type="InterPro" id="IPR011043">
    <property type="entry name" value="Gal_Oxase/kelch_b-propeller"/>
</dbReference>
<evidence type="ECO:0000313" key="5">
    <source>
        <dbReference type="EMBL" id="KAL2913491.1"/>
    </source>
</evidence>
<feature type="domain" description="Glyoxal oxidase N-terminal" evidence="3">
    <location>
        <begin position="84"/>
        <end position="418"/>
    </location>
</feature>
<evidence type="ECO:0000313" key="6">
    <source>
        <dbReference type="Proteomes" id="UP001527925"/>
    </source>
</evidence>
<feature type="chain" id="PRO_5045555422" description="Glyoxal oxidase" evidence="2">
    <location>
        <begin position="18"/>
        <end position="603"/>
    </location>
</feature>
<evidence type="ECO:0000256" key="2">
    <source>
        <dbReference type="SAM" id="SignalP"/>
    </source>
</evidence>
<protein>
    <recommendedName>
        <fullName evidence="7">Glyoxal oxidase</fullName>
    </recommendedName>
</protein>
<dbReference type="SUPFAM" id="SSF50965">
    <property type="entry name" value="Galactose oxidase, central domain"/>
    <property type="match status" value="1"/>
</dbReference>
<dbReference type="InterPro" id="IPR014756">
    <property type="entry name" value="Ig_E-set"/>
</dbReference>
<dbReference type="Pfam" id="PF09118">
    <property type="entry name" value="GO-like_E_set"/>
    <property type="match status" value="1"/>
</dbReference>
<gene>
    <name evidence="5" type="ORF">HK105_206951</name>
</gene>
<dbReference type="InterPro" id="IPR037293">
    <property type="entry name" value="Gal_Oxidase_central_sf"/>
</dbReference>
<keyword evidence="1 2" id="KW-0732">Signal</keyword>
<feature type="signal peptide" evidence="2">
    <location>
        <begin position="1"/>
        <end position="17"/>
    </location>
</feature>
<keyword evidence="6" id="KW-1185">Reference proteome</keyword>
<dbReference type="InterPro" id="IPR009880">
    <property type="entry name" value="Glyoxal_oxidase_N"/>
</dbReference>